<dbReference type="GO" id="GO:0046872">
    <property type="term" value="F:metal ion binding"/>
    <property type="evidence" value="ECO:0007669"/>
    <property type="project" value="UniProtKB-KW"/>
</dbReference>
<feature type="binding site" evidence="7">
    <location>
        <position position="131"/>
    </location>
    <ligand>
        <name>K(+)</name>
        <dbReference type="ChEBI" id="CHEBI:29103"/>
    </ligand>
</feature>
<sequence length="232" mass="24843">MNLITYEMMGTMTRLVTATEMQQIDNYTIETIGMPQDVLIERAAMAVLDVIGAGRFDLSHVLVLAGLGNNGADGVAIARLLYAQGVNVSLQFVGNVSRAKDSVKRQLAIIEKHGLVRSEKSDFNEATLIIDAIFGVGLNNVLPEGLQKMIKAANHIDKPVIAVDVPTGIDATTGEVRGAALKAHTTVTFGFTKVGLTQQNGCYLSGNVILKDVGMLIPDDFEFSLQETLPVA</sequence>
<evidence type="ECO:0000256" key="2">
    <source>
        <dbReference type="ARBA" id="ARBA00022741"/>
    </source>
</evidence>
<keyword evidence="6 7" id="KW-0413">Isomerase</keyword>
<gene>
    <name evidence="7" type="primary">nnrE</name>
    <name evidence="9" type="ORF">HMPREF0555_0435</name>
</gene>
<dbReference type="GO" id="GO:0052856">
    <property type="term" value="F:NAD(P)HX epimerase activity"/>
    <property type="evidence" value="ECO:0007669"/>
    <property type="project" value="UniProtKB-UniRule"/>
</dbReference>
<dbReference type="EC" id="5.1.99.6" evidence="7"/>
<organism evidence="9 10">
    <name type="scientific">Leuconostoc mesenteroides subsp. cremoris ATCC 19254</name>
    <dbReference type="NCBI Taxonomy" id="586220"/>
    <lineage>
        <taxon>Bacteria</taxon>
        <taxon>Bacillati</taxon>
        <taxon>Bacillota</taxon>
        <taxon>Bacilli</taxon>
        <taxon>Lactobacillales</taxon>
        <taxon>Lactobacillaceae</taxon>
        <taxon>Leuconostoc</taxon>
    </lineage>
</organism>
<feature type="domain" description="YjeF N-terminal" evidence="8">
    <location>
        <begin position="21"/>
        <end position="221"/>
    </location>
</feature>
<feature type="binding site" evidence="7">
    <location>
        <begin position="135"/>
        <end position="141"/>
    </location>
    <ligand>
        <name>(6S)-NADPHX</name>
        <dbReference type="ChEBI" id="CHEBI:64076"/>
    </ligand>
</feature>
<evidence type="ECO:0000259" key="8">
    <source>
        <dbReference type="PROSITE" id="PS51385"/>
    </source>
</evidence>
<dbReference type="Gene3D" id="3.40.50.10260">
    <property type="entry name" value="YjeF N-terminal domain"/>
    <property type="match status" value="1"/>
</dbReference>
<evidence type="ECO:0000256" key="7">
    <source>
        <dbReference type="HAMAP-Rule" id="MF_01966"/>
    </source>
</evidence>
<dbReference type="GO" id="GO:0033962">
    <property type="term" value="P:P-body assembly"/>
    <property type="evidence" value="ECO:0007669"/>
    <property type="project" value="TreeGrafter"/>
</dbReference>
<dbReference type="PANTHER" id="PTHR13612:SF0">
    <property type="entry name" value="ENHANCER OF MRNA-DECAPPING PROTEIN 3"/>
    <property type="match status" value="1"/>
</dbReference>
<comment type="catalytic activity">
    <reaction evidence="7">
        <text>(6R)-NADHX = (6S)-NADHX</text>
        <dbReference type="Rhea" id="RHEA:32215"/>
        <dbReference type="ChEBI" id="CHEBI:64074"/>
        <dbReference type="ChEBI" id="CHEBI:64075"/>
        <dbReference type="EC" id="5.1.99.6"/>
    </reaction>
</comment>
<dbReference type="AlphaFoldDB" id="C2KIG9"/>
<dbReference type="EMBL" id="ACKV01000013">
    <property type="protein sequence ID" value="EEJ42995.1"/>
    <property type="molecule type" value="Genomic_DNA"/>
</dbReference>
<dbReference type="GO" id="GO:0031087">
    <property type="term" value="P:deadenylation-independent decapping of nuclear-transcribed mRNA"/>
    <property type="evidence" value="ECO:0007669"/>
    <property type="project" value="TreeGrafter"/>
</dbReference>
<comment type="caution">
    <text evidence="7">Lacks conserved residue(s) required for the propagation of feature annotation.</text>
</comment>
<dbReference type="SUPFAM" id="SSF64153">
    <property type="entry name" value="YjeF N-terminal domain-like"/>
    <property type="match status" value="1"/>
</dbReference>
<comment type="function">
    <text evidence="7">Catalyzes the epimerization of the S- and R-forms of NAD(P)HX, a damaged form of NAD(P)H that is a result of enzymatic or heat-dependent hydration. This is a prerequisite for the S-specific NAD(P)H-hydrate dehydratase to allow the repair of both epimers of NAD(P)HX.</text>
</comment>
<comment type="catalytic activity">
    <reaction evidence="7">
        <text>(6R)-NADPHX = (6S)-NADPHX</text>
        <dbReference type="Rhea" id="RHEA:32227"/>
        <dbReference type="ChEBI" id="CHEBI:64076"/>
        <dbReference type="ChEBI" id="CHEBI:64077"/>
        <dbReference type="EC" id="5.1.99.6"/>
    </reaction>
</comment>
<dbReference type="GO" id="GO:0000932">
    <property type="term" value="C:P-body"/>
    <property type="evidence" value="ECO:0007669"/>
    <property type="project" value="TreeGrafter"/>
</dbReference>
<name>C2KIG9_LEUMC</name>
<keyword evidence="2 7" id="KW-0547">Nucleotide-binding</keyword>
<dbReference type="Proteomes" id="UP000004283">
    <property type="component" value="Unassembled WGS sequence"/>
</dbReference>
<dbReference type="NCBIfam" id="TIGR00197">
    <property type="entry name" value="yjeF_nterm"/>
    <property type="match status" value="1"/>
</dbReference>
<dbReference type="InterPro" id="IPR036652">
    <property type="entry name" value="YjeF_N_dom_sf"/>
</dbReference>
<comment type="caution">
    <text evidence="9">The sequence shown here is derived from an EMBL/GenBank/DDBJ whole genome shotgun (WGS) entry which is preliminary data.</text>
</comment>
<dbReference type="PROSITE" id="PS51385">
    <property type="entry name" value="YJEF_N"/>
    <property type="match status" value="1"/>
</dbReference>
<reference evidence="9 10" key="1">
    <citation type="submission" date="2009-04" db="EMBL/GenBank/DDBJ databases">
        <authorList>
            <person name="Qin X."/>
            <person name="Bachman B."/>
            <person name="Battles P."/>
            <person name="Bell A."/>
            <person name="Bess C."/>
            <person name="Bickham C."/>
            <person name="Chaboub L."/>
            <person name="Chen D."/>
            <person name="Coyle M."/>
            <person name="Deiros D.R."/>
            <person name="Dinh H."/>
            <person name="Forbes L."/>
            <person name="Fowler G."/>
            <person name="Francisco L."/>
            <person name="Fu Q."/>
            <person name="Gubbala S."/>
            <person name="Hale W."/>
            <person name="Han Y."/>
            <person name="Hemphill L."/>
            <person name="Highlander S.K."/>
            <person name="Hirani K."/>
            <person name="Hogues M."/>
            <person name="Jackson L."/>
            <person name="Jakkamsetti A."/>
            <person name="Javaid M."/>
            <person name="Jiang H."/>
            <person name="Korchina V."/>
            <person name="Kovar C."/>
            <person name="Lara F."/>
            <person name="Lee S."/>
            <person name="Mata R."/>
            <person name="Mathew T."/>
            <person name="Moen C."/>
            <person name="Morales K."/>
            <person name="Munidasa M."/>
            <person name="Nazareth L."/>
            <person name="Ngo R."/>
            <person name="Nguyen L."/>
            <person name="Okwuonu G."/>
            <person name="Ongeri F."/>
            <person name="Patil S."/>
            <person name="Petrosino J."/>
            <person name="Pham C."/>
            <person name="Pham P."/>
            <person name="Pu L.-L."/>
            <person name="Puazo M."/>
            <person name="Raj R."/>
            <person name="Reid J."/>
            <person name="Rouhana J."/>
            <person name="Saada N."/>
            <person name="Shang Y."/>
            <person name="Simmons D."/>
            <person name="Thornton R."/>
            <person name="Warren J."/>
            <person name="Weissenberger G."/>
            <person name="Zhang J."/>
            <person name="Zhang L."/>
            <person name="Zhou C."/>
            <person name="Zhu D."/>
            <person name="Muzny D."/>
            <person name="Worley K."/>
            <person name="Gibbs R."/>
        </authorList>
    </citation>
    <scope>NUCLEOTIDE SEQUENCE [LARGE SCALE GENOMIC DNA]</scope>
    <source>
        <strain evidence="9 10">ATCC 19254</strain>
    </source>
</reference>
<dbReference type="InterPro" id="IPR004443">
    <property type="entry name" value="YjeF_N_dom"/>
</dbReference>
<keyword evidence="3 7" id="KW-0521">NADP</keyword>
<keyword evidence="5 7" id="KW-0520">NAD</keyword>
<protein>
    <recommendedName>
        <fullName evidence="7">NAD(P)H-hydrate epimerase</fullName>
        <ecNumber evidence="7">5.1.99.6</ecNumber>
    </recommendedName>
    <alternativeName>
        <fullName evidence="7">NAD(P)HX epimerase</fullName>
    </alternativeName>
</protein>
<dbReference type="Pfam" id="PF03853">
    <property type="entry name" value="YjeF_N"/>
    <property type="match status" value="1"/>
</dbReference>
<evidence type="ECO:0000313" key="10">
    <source>
        <dbReference type="Proteomes" id="UP000004283"/>
    </source>
</evidence>
<accession>C2KIG9</accession>
<comment type="cofactor">
    <cofactor evidence="7">
        <name>K(+)</name>
        <dbReference type="ChEBI" id="CHEBI:29103"/>
    </cofactor>
    <text evidence="7">Binds 1 potassium ion per subunit.</text>
</comment>
<dbReference type="PANTHER" id="PTHR13612">
    <property type="entry name" value="ENHANCER OF MRNA-DECAPPING PROTEIN 3"/>
    <property type="match status" value="1"/>
</dbReference>
<evidence type="ECO:0000256" key="4">
    <source>
        <dbReference type="ARBA" id="ARBA00022958"/>
    </source>
</evidence>
<evidence type="ECO:0000256" key="5">
    <source>
        <dbReference type="ARBA" id="ARBA00023027"/>
    </source>
</evidence>
<evidence type="ECO:0000313" key="9">
    <source>
        <dbReference type="EMBL" id="EEJ42995.1"/>
    </source>
</evidence>
<comment type="similarity">
    <text evidence="7">Belongs to the NnrE/AIBP family.</text>
</comment>
<dbReference type="GO" id="GO:0000166">
    <property type="term" value="F:nucleotide binding"/>
    <property type="evidence" value="ECO:0007669"/>
    <property type="project" value="UniProtKB-KW"/>
</dbReference>
<dbReference type="GO" id="GO:0003729">
    <property type="term" value="F:mRNA binding"/>
    <property type="evidence" value="ECO:0007669"/>
    <property type="project" value="TreeGrafter"/>
</dbReference>
<dbReference type="HOGENOM" id="CLU_024853_0_0_9"/>
<keyword evidence="1 7" id="KW-0479">Metal-binding</keyword>
<feature type="binding site" evidence="7">
    <location>
        <position position="70"/>
    </location>
    <ligand>
        <name>K(+)</name>
        <dbReference type="ChEBI" id="CHEBI:29103"/>
    </ligand>
</feature>
<evidence type="ECO:0000256" key="6">
    <source>
        <dbReference type="ARBA" id="ARBA00023235"/>
    </source>
</evidence>
<feature type="binding site" evidence="7">
    <location>
        <begin position="69"/>
        <end position="73"/>
    </location>
    <ligand>
        <name>(6S)-NADPHX</name>
        <dbReference type="ChEBI" id="CHEBI:64076"/>
    </ligand>
</feature>
<dbReference type="HAMAP" id="MF_01966">
    <property type="entry name" value="NADHX_epimerase"/>
    <property type="match status" value="1"/>
</dbReference>
<feature type="binding site" evidence="7">
    <location>
        <position position="167"/>
    </location>
    <ligand>
        <name>K(+)</name>
        <dbReference type="ChEBI" id="CHEBI:29103"/>
    </ligand>
</feature>
<feature type="binding site" evidence="7">
    <location>
        <position position="164"/>
    </location>
    <ligand>
        <name>(6S)-NADPHX</name>
        <dbReference type="ChEBI" id="CHEBI:64076"/>
    </ligand>
</feature>
<evidence type="ECO:0000256" key="1">
    <source>
        <dbReference type="ARBA" id="ARBA00022723"/>
    </source>
</evidence>
<evidence type="ECO:0000256" key="3">
    <source>
        <dbReference type="ARBA" id="ARBA00022857"/>
    </source>
</evidence>
<proteinExistence type="inferred from homology"/>
<keyword evidence="4 7" id="KW-0630">Potassium</keyword>